<gene>
    <name evidence="1" type="ORF">BWD10_04260</name>
    <name evidence="2" type="ORF">SAMEA4504057_01147</name>
</gene>
<dbReference type="Proteomes" id="UP000215033">
    <property type="component" value="Chromosome 1"/>
</dbReference>
<name>A0AB38DQY0_9NEIS</name>
<dbReference type="Proteomes" id="UP000193466">
    <property type="component" value="Unassembled WGS sequence"/>
</dbReference>
<accession>A0AB38DQY0</accession>
<evidence type="ECO:0000313" key="4">
    <source>
        <dbReference type="Proteomes" id="UP000215033"/>
    </source>
</evidence>
<dbReference type="Gene3D" id="3.30.530.20">
    <property type="match status" value="1"/>
</dbReference>
<reference evidence="2 4" key="2">
    <citation type="submission" date="2017-06" db="EMBL/GenBank/DDBJ databases">
        <authorList>
            <consortium name="Pathogen Informatics"/>
        </authorList>
    </citation>
    <scope>NUCLEOTIDE SEQUENCE [LARGE SCALE GENOMIC DNA]</scope>
    <source>
        <strain evidence="2 4">NCTC12230</strain>
    </source>
</reference>
<protein>
    <submittedName>
        <fullName evidence="2">Uncharacterized protein</fullName>
    </submittedName>
</protein>
<dbReference type="KEGG" id="nzo:SAMEA4504057_1147"/>
<reference evidence="1 3" key="1">
    <citation type="submission" date="2017-01" db="EMBL/GenBank/DDBJ databases">
        <authorList>
            <person name="Wolfgang W.J."/>
            <person name="Cole J."/>
            <person name="Wroblewski D."/>
            <person name="Mcginnis J."/>
            <person name="Musser K.A."/>
        </authorList>
    </citation>
    <scope>NUCLEOTIDE SEQUENCE [LARGE SCALE GENOMIC DNA]</scope>
    <source>
        <strain evidence="1 3">DSM 21643</strain>
    </source>
</reference>
<evidence type="ECO:0000313" key="3">
    <source>
        <dbReference type="Proteomes" id="UP000193466"/>
    </source>
</evidence>
<evidence type="ECO:0000313" key="2">
    <source>
        <dbReference type="EMBL" id="SNU79644.1"/>
    </source>
</evidence>
<keyword evidence="3" id="KW-1185">Reference proteome</keyword>
<dbReference type="EMBL" id="MTBM01000004">
    <property type="protein sequence ID" value="OSI10675.1"/>
    <property type="molecule type" value="Genomic_DNA"/>
</dbReference>
<organism evidence="2 4">
    <name type="scientific">Neisseria zoodegmatis</name>
    <dbReference type="NCBI Taxonomy" id="326523"/>
    <lineage>
        <taxon>Bacteria</taxon>
        <taxon>Pseudomonadati</taxon>
        <taxon>Pseudomonadota</taxon>
        <taxon>Betaproteobacteria</taxon>
        <taxon>Neisseriales</taxon>
        <taxon>Neisseriaceae</taxon>
        <taxon>Neisseria</taxon>
    </lineage>
</organism>
<evidence type="ECO:0000313" key="1">
    <source>
        <dbReference type="EMBL" id="OSI10675.1"/>
    </source>
</evidence>
<sequence>MRSICLHTFLPCSAEEAAAHLKKPSLLLYVARPLVVFCPCRNETLPETWQPAAYRLNMHLFGLVPLGWQLVDISYPTADCFTMLDNGRGALIRRWRHTVTVKPQNGGCLYHDCVEIDAGMLTAPMATAARLFFRHRQRRLRHLAANGFRDVKAV</sequence>
<dbReference type="RefSeq" id="WP_085363209.1">
    <property type="nucleotide sequence ID" value="NZ_LT906434.1"/>
</dbReference>
<dbReference type="EMBL" id="LT906434">
    <property type="protein sequence ID" value="SNU79644.1"/>
    <property type="molecule type" value="Genomic_DNA"/>
</dbReference>
<dbReference type="AlphaFoldDB" id="A0AB38DQY0"/>
<proteinExistence type="predicted"/>
<dbReference type="InterPro" id="IPR023393">
    <property type="entry name" value="START-like_dom_sf"/>
</dbReference>